<evidence type="ECO:0000313" key="4">
    <source>
        <dbReference type="EMBL" id="MDT0347965.1"/>
    </source>
</evidence>
<sequence length="370" mass="39340">MVSTYPPTQCGLATFSAALIEHLHLSPKVSLGVVQVVDEVEPRPGPDVVAQLVNGSSDSAGAAVRRLNGFDAVVVQHEYGIYGGPDGIDVLDVVDALTVPAIVVMHTVLQDPTDRQRHILLRLLATADVVVTLTQTARRRLIATYGADPAQLVVIPHGAVDHGPPSTVERDADARPLVLTWGLIGPGKGIEWAIDAMAGLRDLEPRYLVMGRSHPKVVQAHGEVYRNGLVQRARDAGVHDIVELDDRYLSVAELAELVRQADVVLLPYDSREQVTSGVLIEAVAAGRPVVSTAFPHAIELLADGTGILVPQRDPAALEAALRRVLSEPGLADELAEQAAQKAPELLWAAVADRYRVIATAAITAGMAEAS</sequence>
<dbReference type="EMBL" id="JAVREJ010000001">
    <property type="protein sequence ID" value="MDT0347965.1"/>
    <property type="molecule type" value="Genomic_DNA"/>
</dbReference>
<reference evidence="5" key="1">
    <citation type="submission" date="2023-07" db="EMBL/GenBank/DDBJ databases">
        <title>30 novel species of actinomycetes from the DSMZ collection.</title>
        <authorList>
            <person name="Nouioui I."/>
        </authorList>
    </citation>
    <scope>NUCLEOTIDE SEQUENCE [LARGE SCALE GENOMIC DNA]</scope>
    <source>
        <strain evidence="5">DSM 45834</strain>
    </source>
</reference>
<dbReference type="Pfam" id="PF13692">
    <property type="entry name" value="Glyco_trans_1_4"/>
    <property type="match status" value="1"/>
</dbReference>
<evidence type="ECO:0000259" key="3">
    <source>
        <dbReference type="Pfam" id="PF13439"/>
    </source>
</evidence>
<keyword evidence="2 4" id="KW-0808">Transferase</keyword>
<dbReference type="PANTHER" id="PTHR12526:SF572">
    <property type="entry name" value="BLL5144 PROTEIN"/>
    <property type="match status" value="1"/>
</dbReference>
<dbReference type="Pfam" id="PF13439">
    <property type="entry name" value="Glyco_transf_4"/>
    <property type="match status" value="1"/>
</dbReference>
<proteinExistence type="predicted"/>
<accession>A0ABU2N2G5</accession>
<evidence type="ECO:0000313" key="5">
    <source>
        <dbReference type="Proteomes" id="UP001183202"/>
    </source>
</evidence>
<evidence type="ECO:0000256" key="1">
    <source>
        <dbReference type="ARBA" id="ARBA00022676"/>
    </source>
</evidence>
<dbReference type="SUPFAM" id="SSF53756">
    <property type="entry name" value="UDP-Glycosyltransferase/glycogen phosphorylase"/>
    <property type="match status" value="1"/>
</dbReference>
<protein>
    <submittedName>
        <fullName evidence="4">Glycosyltransferase</fullName>
        <ecNumber evidence="4">2.4.-.-</ecNumber>
    </submittedName>
</protein>
<dbReference type="Gene3D" id="3.40.50.2000">
    <property type="entry name" value="Glycogen Phosphorylase B"/>
    <property type="match status" value="2"/>
</dbReference>
<keyword evidence="1 4" id="KW-0328">Glycosyltransferase</keyword>
<dbReference type="EC" id="2.4.-.-" evidence="4"/>
<gene>
    <name evidence="4" type="ORF">RM445_00310</name>
</gene>
<dbReference type="RefSeq" id="WP_311553865.1">
    <property type="nucleotide sequence ID" value="NZ_JAVREJ010000001.1"/>
</dbReference>
<dbReference type="InterPro" id="IPR028098">
    <property type="entry name" value="Glyco_trans_4-like_N"/>
</dbReference>
<organism evidence="4 5">
    <name type="scientific">Pseudonocardia charpentierae</name>
    <dbReference type="NCBI Taxonomy" id="3075545"/>
    <lineage>
        <taxon>Bacteria</taxon>
        <taxon>Bacillati</taxon>
        <taxon>Actinomycetota</taxon>
        <taxon>Actinomycetes</taxon>
        <taxon>Pseudonocardiales</taxon>
        <taxon>Pseudonocardiaceae</taxon>
        <taxon>Pseudonocardia</taxon>
    </lineage>
</organism>
<dbReference type="PANTHER" id="PTHR12526">
    <property type="entry name" value="GLYCOSYLTRANSFERASE"/>
    <property type="match status" value="1"/>
</dbReference>
<dbReference type="GO" id="GO:0016757">
    <property type="term" value="F:glycosyltransferase activity"/>
    <property type="evidence" value="ECO:0007669"/>
    <property type="project" value="UniProtKB-KW"/>
</dbReference>
<evidence type="ECO:0000256" key="2">
    <source>
        <dbReference type="ARBA" id="ARBA00022679"/>
    </source>
</evidence>
<dbReference type="Proteomes" id="UP001183202">
    <property type="component" value="Unassembled WGS sequence"/>
</dbReference>
<name>A0ABU2N2G5_9PSEU</name>
<feature type="domain" description="Glycosyltransferase subfamily 4-like N-terminal" evidence="3">
    <location>
        <begin position="65"/>
        <end position="158"/>
    </location>
</feature>
<comment type="caution">
    <text evidence="4">The sequence shown here is derived from an EMBL/GenBank/DDBJ whole genome shotgun (WGS) entry which is preliminary data.</text>
</comment>
<keyword evidence="5" id="KW-1185">Reference proteome</keyword>